<dbReference type="OrthoDB" id="6049927at2"/>
<evidence type="ECO:0008006" key="5">
    <source>
        <dbReference type="Google" id="ProtNLM"/>
    </source>
</evidence>
<evidence type="ECO:0000313" key="3">
    <source>
        <dbReference type="EMBL" id="TYT26645.1"/>
    </source>
</evidence>
<keyword evidence="4" id="KW-1185">Reference proteome</keyword>
<dbReference type="Pfam" id="PF11720">
    <property type="entry name" value="Inhibitor_I78"/>
    <property type="match status" value="1"/>
</dbReference>
<accession>A0A5D4XRQ6</accession>
<dbReference type="PANTHER" id="PTHR39600:SF1">
    <property type="entry name" value="PEPTIDASE INHIBITOR I78 FAMILY PROTEIN"/>
    <property type="match status" value="1"/>
</dbReference>
<feature type="region of interest" description="Disordered" evidence="1">
    <location>
        <begin position="30"/>
        <end position="69"/>
    </location>
</feature>
<feature type="signal peptide" evidence="2">
    <location>
        <begin position="1"/>
        <end position="28"/>
    </location>
</feature>
<dbReference type="PROSITE" id="PS51257">
    <property type="entry name" value="PROKAR_LIPOPROTEIN"/>
    <property type="match status" value="1"/>
</dbReference>
<dbReference type="InterPro" id="IPR021719">
    <property type="entry name" value="Prot_inh_I78"/>
</dbReference>
<feature type="compositionally biased region" description="Low complexity" evidence="1">
    <location>
        <begin position="40"/>
        <end position="56"/>
    </location>
</feature>
<name>A0A5D4XRQ6_9GAMM</name>
<reference evidence="3 4" key="1">
    <citation type="submission" date="2019-08" db="EMBL/GenBank/DDBJ databases">
        <title>Luteimonas viscosus sp. nov., isolated from soil of a sunflower field.</title>
        <authorList>
            <person name="Jianli Z."/>
            <person name="Ying Z."/>
        </authorList>
    </citation>
    <scope>NUCLEOTIDE SEQUENCE [LARGE SCALE GENOMIC DNA]</scope>
    <source>
        <strain evidence="3 4">XBU10</strain>
    </source>
</reference>
<dbReference type="Proteomes" id="UP000324973">
    <property type="component" value="Unassembled WGS sequence"/>
</dbReference>
<dbReference type="PANTHER" id="PTHR39600">
    <property type="entry name" value="PEPTIDASE INHIBITOR I78 FAMILY PROTEIN"/>
    <property type="match status" value="1"/>
</dbReference>
<dbReference type="RefSeq" id="WP_149103200.1">
    <property type="nucleotide sequence ID" value="NZ_VTFT01000001.1"/>
</dbReference>
<keyword evidence="2" id="KW-0732">Signal</keyword>
<comment type="caution">
    <text evidence="3">The sequence shown here is derived from an EMBL/GenBank/DDBJ whole genome shotgun (WGS) entry which is preliminary data.</text>
</comment>
<dbReference type="AlphaFoldDB" id="A0A5D4XRQ6"/>
<dbReference type="EMBL" id="VTFT01000001">
    <property type="protein sequence ID" value="TYT26645.1"/>
    <property type="molecule type" value="Genomic_DNA"/>
</dbReference>
<proteinExistence type="predicted"/>
<evidence type="ECO:0000313" key="4">
    <source>
        <dbReference type="Proteomes" id="UP000324973"/>
    </source>
</evidence>
<sequence length="136" mass="13804">MVQAPRRTRAIPVAMLSATLVLLLGACAPGSQEPAPPAAVDPADTPADTRPPASAGPTPPPAVNADETPSLCNADAVQDLVGQEATEALVAQATADSGSASVRVLKPDDAATMDFREDRLNIHTDDAGVIERIACG</sequence>
<organism evidence="3 4">
    <name type="scientific">Luteimonas viscosa</name>
    <dbReference type="NCBI Taxonomy" id="1132694"/>
    <lineage>
        <taxon>Bacteria</taxon>
        <taxon>Pseudomonadati</taxon>
        <taxon>Pseudomonadota</taxon>
        <taxon>Gammaproteobacteria</taxon>
        <taxon>Lysobacterales</taxon>
        <taxon>Lysobacteraceae</taxon>
        <taxon>Luteimonas</taxon>
    </lineage>
</organism>
<dbReference type="Gene3D" id="3.30.10.10">
    <property type="entry name" value="Trypsin Inhibitor V, subunit A"/>
    <property type="match status" value="1"/>
</dbReference>
<feature type="chain" id="PRO_5022726213" description="Peptidase inhibitor I78 family protein" evidence="2">
    <location>
        <begin position="29"/>
        <end position="136"/>
    </location>
</feature>
<protein>
    <recommendedName>
        <fullName evidence="5">Peptidase inhibitor I78 family protein</fullName>
    </recommendedName>
</protein>
<evidence type="ECO:0000256" key="1">
    <source>
        <dbReference type="SAM" id="MobiDB-lite"/>
    </source>
</evidence>
<gene>
    <name evidence="3" type="ORF">FZO89_10455</name>
</gene>
<evidence type="ECO:0000256" key="2">
    <source>
        <dbReference type="SAM" id="SignalP"/>
    </source>
</evidence>